<keyword evidence="5" id="KW-0808">Transferase</keyword>
<dbReference type="SMART" id="SM00304">
    <property type="entry name" value="HAMP"/>
    <property type="match status" value="1"/>
</dbReference>
<dbReference type="InterPro" id="IPR003660">
    <property type="entry name" value="HAMP_dom"/>
</dbReference>
<feature type="domain" description="Histidine kinase" evidence="13">
    <location>
        <begin position="291"/>
        <end position="513"/>
    </location>
</feature>
<dbReference type="PROSITE" id="PS50109">
    <property type="entry name" value="HIS_KIN"/>
    <property type="match status" value="1"/>
</dbReference>
<dbReference type="PRINTS" id="PR00344">
    <property type="entry name" value="BCTRLSENSOR"/>
</dbReference>
<organism evidence="15 16">
    <name type="scientific">Nocardioides marinquilinus</name>
    <dbReference type="NCBI Taxonomy" id="1210400"/>
    <lineage>
        <taxon>Bacteria</taxon>
        <taxon>Bacillati</taxon>
        <taxon>Actinomycetota</taxon>
        <taxon>Actinomycetes</taxon>
        <taxon>Propionibacteriales</taxon>
        <taxon>Nocardioidaceae</taxon>
        <taxon>Nocardioides</taxon>
    </lineage>
</organism>
<dbReference type="CDD" id="cd06225">
    <property type="entry name" value="HAMP"/>
    <property type="match status" value="1"/>
</dbReference>
<dbReference type="EC" id="2.7.13.3" evidence="3"/>
<proteinExistence type="predicted"/>
<comment type="caution">
    <text evidence="15">The sequence shown here is derived from an EMBL/GenBank/DDBJ whole genome shotgun (WGS) entry which is preliminary data.</text>
</comment>
<dbReference type="InterPro" id="IPR004358">
    <property type="entry name" value="Sig_transdc_His_kin-like_C"/>
</dbReference>
<dbReference type="RefSeq" id="WP_345463265.1">
    <property type="nucleotide sequence ID" value="NZ_BAABKG010000006.1"/>
</dbReference>
<evidence type="ECO:0000259" key="14">
    <source>
        <dbReference type="PROSITE" id="PS50885"/>
    </source>
</evidence>
<dbReference type="Pfam" id="PF00512">
    <property type="entry name" value="HisKA"/>
    <property type="match status" value="1"/>
</dbReference>
<comment type="catalytic activity">
    <reaction evidence="1">
        <text>ATP + protein L-histidine = ADP + protein N-phospho-L-histidine.</text>
        <dbReference type="EC" id="2.7.13.3"/>
    </reaction>
</comment>
<dbReference type="SUPFAM" id="SSF47384">
    <property type="entry name" value="Homodimeric domain of signal transducing histidine kinase"/>
    <property type="match status" value="1"/>
</dbReference>
<dbReference type="CDD" id="cd00082">
    <property type="entry name" value="HisKA"/>
    <property type="match status" value="1"/>
</dbReference>
<keyword evidence="16" id="KW-1185">Reference proteome</keyword>
<dbReference type="InterPro" id="IPR003661">
    <property type="entry name" value="HisK_dim/P_dom"/>
</dbReference>
<accession>A0ABP9Q6G6</accession>
<dbReference type="Gene3D" id="1.10.287.130">
    <property type="match status" value="1"/>
</dbReference>
<dbReference type="InterPro" id="IPR036890">
    <property type="entry name" value="HATPase_C_sf"/>
</dbReference>
<dbReference type="SUPFAM" id="SSF158472">
    <property type="entry name" value="HAMP domain-like"/>
    <property type="match status" value="1"/>
</dbReference>
<keyword evidence="8 12" id="KW-1133">Transmembrane helix</keyword>
<evidence type="ECO:0000256" key="11">
    <source>
        <dbReference type="SAM" id="MobiDB-lite"/>
    </source>
</evidence>
<dbReference type="Pfam" id="PF02518">
    <property type="entry name" value="HATPase_c"/>
    <property type="match status" value="1"/>
</dbReference>
<sequence length="515" mass="54229">MSAPVLPPPPGPPPPPGQPGPPGPSGSSGDGDPAAEPRRLRVLPPPDQRWHFRRSLATRVLLLTTIAVGLAVTVLSIGVYVTARAQLQSTLDDSLITRAKKTAAGGALGARLEVPAAYLGAADIRLFLALNDLEGRNAAIAYDGYEPIPVVGAPEFAVAAGARSESVRTVAFGGERYRVVAVPTPTPGRAIVIAQSLENQERVLSRLGAASLIFGGLGVLGAGIAGWAVARNGLRPVRRLTSQVEQIAVTEKLDALPVEGDDEIARLATAFNDMLAALSASRDRQRRLVTDAGHELRTPLTSLRTNVDLLTQVDAAEQDMDPQMRAELLSDIRGQIDELTTLIGDLTELARDEPLAPVVGEVDLGEVVDAAVSRVRRRAADRTLDVTTVPWLVIGEAPALERAVTNLLDNAVKWSPAGGLVTVRLAVEPDPARADGTAVGVLTVDDQGPGIAAPDRERVFDRFWRAEESRSMPGSGLGLSIVRQVAQRHHGSVIATDAPTGGARLVLRLPGRPSA</sequence>
<evidence type="ECO:0000256" key="6">
    <source>
        <dbReference type="ARBA" id="ARBA00022692"/>
    </source>
</evidence>
<evidence type="ECO:0000313" key="16">
    <source>
        <dbReference type="Proteomes" id="UP001500221"/>
    </source>
</evidence>
<dbReference type="Gene3D" id="6.10.340.10">
    <property type="match status" value="1"/>
</dbReference>
<dbReference type="SMART" id="SM00387">
    <property type="entry name" value="HATPase_c"/>
    <property type="match status" value="1"/>
</dbReference>
<gene>
    <name evidence="15" type="ORF">GCM10023340_40940</name>
</gene>
<evidence type="ECO:0000256" key="8">
    <source>
        <dbReference type="ARBA" id="ARBA00022989"/>
    </source>
</evidence>
<evidence type="ECO:0000256" key="9">
    <source>
        <dbReference type="ARBA" id="ARBA00023012"/>
    </source>
</evidence>
<keyword evidence="4" id="KW-0597">Phosphoprotein</keyword>
<feature type="region of interest" description="Disordered" evidence="11">
    <location>
        <begin position="1"/>
        <end position="46"/>
    </location>
</feature>
<name>A0ABP9Q6G6_9ACTN</name>
<comment type="subcellular location">
    <subcellularLocation>
        <location evidence="2">Cell membrane</location>
    </subcellularLocation>
</comment>
<dbReference type="PANTHER" id="PTHR45436">
    <property type="entry name" value="SENSOR HISTIDINE KINASE YKOH"/>
    <property type="match status" value="1"/>
</dbReference>
<feature type="compositionally biased region" description="Pro residues" evidence="11">
    <location>
        <begin position="1"/>
        <end position="24"/>
    </location>
</feature>
<protein>
    <recommendedName>
        <fullName evidence="3">histidine kinase</fullName>
        <ecNumber evidence="3">2.7.13.3</ecNumber>
    </recommendedName>
</protein>
<evidence type="ECO:0000256" key="2">
    <source>
        <dbReference type="ARBA" id="ARBA00004236"/>
    </source>
</evidence>
<dbReference type="GO" id="GO:0016301">
    <property type="term" value="F:kinase activity"/>
    <property type="evidence" value="ECO:0007669"/>
    <property type="project" value="UniProtKB-KW"/>
</dbReference>
<dbReference type="PROSITE" id="PS50885">
    <property type="entry name" value="HAMP"/>
    <property type="match status" value="1"/>
</dbReference>
<evidence type="ECO:0000256" key="7">
    <source>
        <dbReference type="ARBA" id="ARBA00022777"/>
    </source>
</evidence>
<dbReference type="InterPro" id="IPR036097">
    <property type="entry name" value="HisK_dim/P_sf"/>
</dbReference>
<dbReference type="SUPFAM" id="SSF55874">
    <property type="entry name" value="ATPase domain of HSP90 chaperone/DNA topoisomerase II/histidine kinase"/>
    <property type="match status" value="1"/>
</dbReference>
<feature type="transmembrane region" description="Helical" evidence="12">
    <location>
        <begin position="207"/>
        <end position="230"/>
    </location>
</feature>
<keyword evidence="6 12" id="KW-0812">Transmembrane</keyword>
<dbReference type="CDD" id="cd00075">
    <property type="entry name" value="HATPase"/>
    <property type="match status" value="1"/>
</dbReference>
<dbReference type="Pfam" id="PF00672">
    <property type="entry name" value="HAMP"/>
    <property type="match status" value="1"/>
</dbReference>
<dbReference type="EMBL" id="BAABKG010000006">
    <property type="protein sequence ID" value="GAA5155498.1"/>
    <property type="molecule type" value="Genomic_DNA"/>
</dbReference>
<feature type="domain" description="HAMP" evidence="14">
    <location>
        <begin position="231"/>
        <end position="283"/>
    </location>
</feature>
<dbReference type="InterPro" id="IPR005467">
    <property type="entry name" value="His_kinase_dom"/>
</dbReference>
<evidence type="ECO:0000256" key="3">
    <source>
        <dbReference type="ARBA" id="ARBA00012438"/>
    </source>
</evidence>
<evidence type="ECO:0000256" key="10">
    <source>
        <dbReference type="ARBA" id="ARBA00023136"/>
    </source>
</evidence>
<keyword evidence="10 12" id="KW-0472">Membrane</keyword>
<evidence type="ECO:0000256" key="1">
    <source>
        <dbReference type="ARBA" id="ARBA00000085"/>
    </source>
</evidence>
<dbReference type="PANTHER" id="PTHR45436:SF5">
    <property type="entry name" value="SENSOR HISTIDINE KINASE TRCS"/>
    <property type="match status" value="1"/>
</dbReference>
<evidence type="ECO:0000256" key="5">
    <source>
        <dbReference type="ARBA" id="ARBA00022679"/>
    </source>
</evidence>
<evidence type="ECO:0000259" key="13">
    <source>
        <dbReference type="PROSITE" id="PS50109"/>
    </source>
</evidence>
<dbReference type="InterPro" id="IPR050428">
    <property type="entry name" value="TCS_sensor_his_kinase"/>
</dbReference>
<dbReference type="SMART" id="SM00388">
    <property type="entry name" value="HisKA"/>
    <property type="match status" value="1"/>
</dbReference>
<dbReference type="Gene3D" id="3.30.565.10">
    <property type="entry name" value="Histidine kinase-like ATPase, C-terminal domain"/>
    <property type="match status" value="1"/>
</dbReference>
<evidence type="ECO:0000313" key="15">
    <source>
        <dbReference type="EMBL" id="GAA5155498.1"/>
    </source>
</evidence>
<dbReference type="Proteomes" id="UP001500221">
    <property type="component" value="Unassembled WGS sequence"/>
</dbReference>
<evidence type="ECO:0000256" key="12">
    <source>
        <dbReference type="SAM" id="Phobius"/>
    </source>
</evidence>
<evidence type="ECO:0000256" key="4">
    <source>
        <dbReference type="ARBA" id="ARBA00022553"/>
    </source>
</evidence>
<keyword evidence="9" id="KW-0902">Two-component regulatory system</keyword>
<feature type="transmembrane region" description="Helical" evidence="12">
    <location>
        <begin position="60"/>
        <end position="83"/>
    </location>
</feature>
<keyword evidence="7 15" id="KW-0418">Kinase</keyword>
<reference evidence="16" key="1">
    <citation type="journal article" date="2019" name="Int. J. Syst. Evol. Microbiol.">
        <title>The Global Catalogue of Microorganisms (GCM) 10K type strain sequencing project: providing services to taxonomists for standard genome sequencing and annotation.</title>
        <authorList>
            <consortium name="The Broad Institute Genomics Platform"/>
            <consortium name="The Broad Institute Genome Sequencing Center for Infectious Disease"/>
            <person name="Wu L."/>
            <person name="Ma J."/>
        </authorList>
    </citation>
    <scope>NUCLEOTIDE SEQUENCE [LARGE SCALE GENOMIC DNA]</scope>
    <source>
        <strain evidence="16">JCM 18459</strain>
    </source>
</reference>
<dbReference type="InterPro" id="IPR003594">
    <property type="entry name" value="HATPase_dom"/>
</dbReference>